<gene>
    <name evidence="2" type="ORF">GGR44_003220</name>
</gene>
<dbReference type="InterPro" id="IPR047111">
    <property type="entry name" value="YbaP-like"/>
</dbReference>
<dbReference type="CDD" id="cd14789">
    <property type="entry name" value="Tiki"/>
    <property type="match status" value="1"/>
</dbReference>
<protein>
    <recommendedName>
        <fullName evidence="4">TraB/GumN family protein</fullName>
    </recommendedName>
</protein>
<dbReference type="InterPro" id="IPR002816">
    <property type="entry name" value="TraB/PrgY/GumN_fam"/>
</dbReference>
<dbReference type="Proteomes" id="UP000552757">
    <property type="component" value="Unassembled WGS sequence"/>
</dbReference>
<keyword evidence="1" id="KW-0732">Signal</keyword>
<dbReference type="AlphaFoldDB" id="A0A7W6DJ25"/>
<evidence type="ECO:0000313" key="2">
    <source>
        <dbReference type="EMBL" id="MBB3983529.1"/>
    </source>
</evidence>
<organism evidence="2 3">
    <name type="scientific">Sphingobium fontiphilum</name>
    <dbReference type="NCBI Taxonomy" id="944425"/>
    <lineage>
        <taxon>Bacteria</taxon>
        <taxon>Pseudomonadati</taxon>
        <taxon>Pseudomonadota</taxon>
        <taxon>Alphaproteobacteria</taxon>
        <taxon>Sphingomonadales</taxon>
        <taxon>Sphingomonadaceae</taxon>
        <taxon>Sphingobium</taxon>
    </lineage>
</organism>
<reference evidence="2 3" key="1">
    <citation type="submission" date="2020-08" db="EMBL/GenBank/DDBJ databases">
        <title>Genomic Encyclopedia of Type Strains, Phase IV (KMG-IV): sequencing the most valuable type-strain genomes for metagenomic binning, comparative biology and taxonomic classification.</title>
        <authorList>
            <person name="Goeker M."/>
        </authorList>
    </citation>
    <scope>NUCLEOTIDE SEQUENCE [LARGE SCALE GENOMIC DNA]</scope>
    <source>
        <strain evidence="2 3">DSM 29348</strain>
    </source>
</reference>
<evidence type="ECO:0000313" key="3">
    <source>
        <dbReference type="Proteomes" id="UP000552757"/>
    </source>
</evidence>
<dbReference type="EMBL" id="JACIEB010000009">
    <property type="protein sequence ID" value="MBB3983529.1"/>
    <property type="molecule type" value="Genomic_DNA"/>
</dbReference>
<evidence type="ECO:0000256" key="1">
    <source>
        <dbReference type="SAM" id="SignalP"/>
    </source>
</evidence>
<keyword evidence="3" id="KW-1185">Reference proteome</keyword>
<proteinExistence type="predicted"/>
<sequence length="301" mass="32836">MSIRKNARALAAALLLLAGAALSTPAIARAPEPARPALWLVQDADTRIYLFGTIHVLKPGIDWFNGPVRRAFDGADELVTEIVVPDDPQEMAAIMGQKALATDNIRLSDRLEPQARARYQAAMAANDLPVQVYDLFKPWMVAVTLSLKPLEKLGYGKDSGAEAVLTRAAKEAGKPHGALETVAEQIGFFDDLPMEQQVAFLNATVDDLPRAEADFGRMIDSWAKGRPDVLAKEMNESLETTPELADRLLTQRNARWAQWIKARLDRPGAVFVAVGAGHLAGKGSVQDQIKALKLRAKRVTK</sequence>
<feature type="signal peptide" evidence="1">
    <location>
        <begin position="1"/>
        <end position="28"/>
    </location>
</feature>
<name>A0A7W6DJ25_9SPHN</name>
<feature type="chain" id="PRO_5031061793" description="TraB/GumN family protein" evidence="1">
    <location>
        <begin position="29"/>
        <end position="301"/>
    </location>
</feature>
<dbReference type="RefSeq" id="WP_183956462.1">
    <property type="nucleotide sequence ID" value="NZ_JACIEB010000009.1"/>
</dbReference>
<dbReference type="Pfam" id="PF01963">
    <property type="entry name" value="TraB_PrgY_gumN"/>
    <property type="match status" value="1"/>
</dbReference>
<dbReference type="PANTHER" id="PTHR40590">
    <property type="entry name" value="CYTOPLASMIC PROTEIN-RELATED"/>
    <property type="match status" value="1"/>
</dbReference>
<accession>A0A7W6DJ25</accession>
<evidence type="ECO:0008006" key="4">
    <source>
        <dbReference type="Google" id="ProtNLM"/>
    </source>
</evidence>
<comment type="caution">
    <text evidence="2">The sequence shown here is derived from an EMBL/GenBank/DDBJ whole genome shotgun (WGS) entry which is preliminary data.</text>
</comment>
<dbReference type="PANTHER" id="PTHR40590:SF1">
    <property type="entry name" value="CYTOPLASMIC PROTEIN"/>
    <property type="match status" value="1"/>
</dbReference>